<dbReference type="InterPro" id="IPR050708">
    <property type="entry name" value="T6SS_VgrG/RHS"/>
</dbReference>
<evidence type="ECO:0000256" key="2">
    <source>
        <dbReference type="ARBA" id="ARBA00022525"/>
    </source>
</evidence>
<keyword evidence="2" id="KW-0964">Secreted</keyword>
<gene>
    <name evidence="5" type="ORF">DBX24_05900</name>
</gene>
<dbReference type="PANTHER" id="PTHR32305">
    <property type="match status" value="1"/>
</dbReference>
<feature type="region of interest" description="Disordered" evidence="4">
    <location>
        <begin position="1174"/>
        <end position="1201"/>
    </location>
</feature>
<dbReference type="NCBIfam" id="TIGR03696">
    <property type="entry name" value="Rhs_assc_core"/>
    <property type="match status" value="1"/>
</dbReference>
<dbReference type="KEGG" id="bcad:DBX24_05900"/>
<keyword evidence="6" id="KW-1185">Reference proteome</keyword>
<dbReference type="SUPFAM" id="SSF69318">
    <property type="entry name" value="Integrin alpha N-terminal domain"/>
    <property type="match status" value="1"/>
</dbReference>
<dbReference type="InterPro" id="IPR003284">
    <property type="entry name" value="Sal_SpvB"/>
</dbReference>
<dbReference type="InterPro" id="IPR022045">
    <property type="entry name" value="TcdB_toxin_mid/N"/>
</dbReference>
<feature type="compositionally biased region" description="Polar residues" evidence="4">
    <location>
        <begin position="1190"/>
        <end position="1201"/>
    </location>
</feature>
<dbReference type="Proteomes" id="UP000464318">
    <property type="component" value="Chromosome"/>
</dbReference>
<feature type="compositionally biased region" description="Basic and acidic residues" evidence="4">
    <location>
        <begin position="1174"/>
        <end position="1189"/>
    </location>
</feature>
<feature type="compositionally biased region" description="Pro residues" evidence="4">
    <location>
        <begin position="2678"/>
        <end position="2696"/>
    </location>
</feature>
<proteinExistence type="predicted"/>
<evidence type="ECO:0000256" key="1">
    <source>
        <dbReference type="ARBA" id="ARBA00004613"/>
    </source>
</evidence>
<dbReference type="Pfam" id="PF12256">
    <property type="entry name" value="TcdB_toxin_midN"/>
    <property type="match status" value="1"/>
</dbReference>
<sequence>MKKNAFLYIIILLLFTSGLVATPWAKSVLSNIDKNPTLLSLIKGEKTPNNKQKYTGDINDIEHPSATHFQQKIFRKSANTINYKGLSINIPEYAIKRDLRLSIINLMESNLHLPPNIVNLTKEAAGYRILPQNIKLQKEIQVAISYDKTKIPDGYTEKDIDIFIFDKETKNWKKLQRDKIEAGSDRVSAKTNGFSDFIAGIIKQPESPDTSGFTPTSISGLKASEPFVGIETIAPPTANSEGSASTSFNILLPKGRAGMQPSLTLSYGHENGHSWLGTGWNLSLPSINIDTRWGVPRYDTQKETESYTLSGEELLPNAHRQDWEDRTSDKQFFPRHEGGFNKIIRKGNSPQNYLWLINSKSGATTTYGGNGAQLKDASGNIGYWAIAKQEDLKGNTISYEYIEENGALYPKTIYYTGKTGDKGAYSIHFITEGGREDVQISGRLGFKQEFNKLLKRIEIKYQDQLIRAYEFVYKEGQFHKTLLTEIKSLDAKNNLFYSHKLDYYDDVKEKGLFSDIQKWETPKDDLKYTFLGIDGFSGKPTLAGTSRSESGGVNFRLGIGIPGIGKFNENTIGGHGGSAWGKTDAKVILQDIDGDNLPDKIFIKDDKVYYHKNLSASGKNGFSTESIQINLPHLGKTKSNTYNFGASLQLNGKIAVNVGYDRQISRSRTESYFMDFNGDGLVDFANNGIVYYNRLINGVPHFENSSTRTPFPINASSAPLSSGGHTSINKDSLKLINPLHDVVRTWTAPHSGFIKIKHQYKLLENHSQERQKYKKNDGSPKADGVRLFVQHKDSLLWKEDISADDYTLKTRKDSLQIEKGETLFFRLSSKYDGNYDLTSWTQQISYSLINDQKDYNGLDLKNYSSVSDSLSSAVKVYTFTEASQPELKGIFKKKRTTDKVILRINKYDITFEQKTTLFERVFSDDEGSLDISSLNIGSFEAGESIEIRVDSPTEINWQDINFTPEISFSSSSNQNQKTSVKLNVNFGIFNKVDEHYFPVLVTPQQKGKLRLSLDIPDTALLSSLEGEVLLSAKQNGKVMSRRKYSINNGNISNITPPQEIIRDSIVANKDLFLEVSIWNKNKDKSIARILKNNEIAINLQIKDSIKIPSNDPRYPNEKYEIITTEQKHKKYAIYEPFEEPYTQTLFGKEFRNWGSFILNGTLANEIIDRTRLTDHKGNYDDTDDGKPNIDENNPNIDSNSGMETSKAYFIRTTANYPLKKHFGLEDDIFVAPELMSPSRLGENDLEQYLDFSLPNIQGGMGLALAMINESKSHSFSSDNLNASHSLGDAFVTQTMADLNGDRFPDFIRGNNVQFTAPKGNLSSQTTNIGNFASSKTTTTGKSFNGGFQHGEPKSSLITVNYKSSGSQDANKVKNSVSISGGLSGGNDHSEYTHTDINGDGLTDRISQNNVSYNLGYSFSQNKEINLQKINAGYTSNFSAGLGYSAYAGSFKGGLNYTRSNNQMQNQLLDLTGDGLVDKVIYKESTILIYPNLGNKWSENPITIPIEKSTESVSVSYGGSADFSIPFSLWFIRFSITSGGSYGTNTNRSEATFMDINGDGHLDYIISENEDDLRVALSNIGRTNFLKSISNATGSTFEIDYSWTPPTYQNPNSHWKLAKVSSFDGHTGDGEDYSITQYTYQNPYYDRWERAFYGYETVKQEVLDPKTSKVLRSSLQEYFNKDFYRKGLLKKTSTFDKNNKLISEAHNEYIILPVNTSTGKVETSNPLSAANLDSSAWLMANTPSLFIAPVKEYSKVYEGPDFLETSIEKSYDSHGNIISYTDNGNGTNTSKITAEIEYHESASPYFGGIPKSLEVKDIYGTVRKRTAEINPQTAEVTRITQFSDASTTSSTELSYDSYGNLSKIIGAQNYKGEQSTLSYEYDEPTHSHITKITDHFGYTSSMEYDYRFNTPVKTTDRNGESILYTLDDKGRTASILAPKEAKAEKPYTVAYEYYPLEKVPYAKTLNYDSQHNANIETYTYSDGLGRVIQVKKTASIFKAKDTPDDIKHIISGKQIYDALGRVTESYYPTTAPISENFEDRISPQPPTKNIYDEKDRVIEQILPDQSSIKTQYQIATIEHLGANEKVLKTTITDALGRASASFTDVQGRTLKQVQPTGIETLYKYSAIGELRSVTDAHGNITESFYDLLGRRTKLIHPDAGTTTLQYDPAGNLIKRQTSQIREQMPDAAITYHYDFNRLKEIKYPKHPENNVRYHYGKASESPSRRGRLWLVEDASGGVEYFYGSLGEITKEIRTIRITPTDIQTYITQYEYDSWNRIQKMVYPDGEVLHYHYNRAGNLQSLIGFKDPGNKPAGINPPAGSSQPQDTDKEYIYIKQQGYDEFEQKIYRLFGNNTETHYTYDPIMRRLSALKSISIQKGQNPILFQNNTYSYDLVGNILKVDNQAPALHNLLGGASSYSYQYDELNRLINAKGSFSGEIQQADYSLQMTYNKLGGITQKALNHNLNGTPKGYTLSYLYNDKNHPNAPSSIQELGKPKPRSYSYDGNGNPTYYDEFKSFRSMNWDEENRLLGINDNGRLHFYTYDHKGERALKSSGESSKVVINGQTSAIINHTDNYTAYISPYFVVNKGRFTKHYFEGTSRIVSKLGEGTFTQPAQINAGGINFIRQSALMQQARDKYIQSLGVPPGPPTQHGIYATPEYTGQPYPSIDWKDISQNQEPPEGWPRPPKFNPPGDVPGPPVQFGEPISPDTAQGGFGFIPNGIREKNIFFYHPDHLGSSSYITGQDGKVSQHTEYIAFGEILFDEHNTEHTMPYLFNGKELDSETGLYYYGARYYDPRVSIFLNVDPLAEKTMTPYAYTNNNPIMLVDPDGRSGEDPPISFGFRIGVSIGIGSNGINFNAGISAGVQYRTPNFQAVAFASANVYGGQQLGTSYMTKGVQYDLTAGAYASIGNGTGTPHNFYTLNYNTPSPFNNTFDSSLSYGQMLTYNSAINALGDGPGIQSQGFAGGRFGNNFSFSTNNDASAYGSDLLYNKKTDAGWTGGIAINVGGIEFGYQNFSGYWPEFGSKGPDGKPLYPYGHVFSAENRRGTGQNGKYHQGLNRAFNFVRKGSVTGGVFSEAWFQNWIHKKVSNDGTYIYNNQGNVNISSGK</sequence>
<reference evidence="5 6" key="1">
    <citation type="submission" date="2018-04" db="EMBL/GenBank/DDBJ databases">
        <title>Characteristic and Complete Genome Sequencing of A Novel Member of Infective Endocarditis Causative Bacteria: Bergeyella cardium QL-PH.</title>
        <authorList>
            <person name="Pan H."/>
            <person name="Sun E."/>
            <person name="Zhang Y."/>
        </authorList>
    </citation>
    <scope>NUCLEOTIDE SEQUENCE [LARGE SCALE GENOMIC DNA]</scope>
    <source>
        <strain evidence="5 6">HPQL</strain>
    </source>
</reference>
<dbReference type="OrthoDB" id="9765204at2"/>
<dbReference type="InterPro" id="IPR022385">
    <property type="entry name" value="Rhs_assc_core"/>
</dbReference>
<dbReference type="Pfam" id="PF03534">
    <property type="entry name" value="SpvB"/>
    <property type="match status" value="1"/>
</dbReference>
<dbReference type="InterPro" id="IPR028994">
    <property type="entry name" value="Integrin_alpha_N"/>
</dbReference>
<dbReference type="Gene3D" id="2.180.10.10">
    <property type="entry name" value="RHS repeat-associated core"/>
    <property type="match status" value="3"/>
</dbReference>
<dbReference type="RefSeq" id="WP_160224270.1">
    <property type="nucleotide sequence ID" value="NZ_CP029149.1"/>
</dbReference>
<dbReference type="GO" id="GO:0005576">
    <property type="term" value="C:extracellular region"/>
    <property type="evidence" value="ECO:0007669"/>
    <property type="project" value="UniProtKB-SubCell"/>
</dbReference>
<organism evidence="5 6">
    <name type="scientific">Bergeyella cardium</name>
    <dbReference type="NCBI Taxonomy" id="1585976"/>
    <lineage>
        <taxon>Bacteria</taxon>
        <taxon>Pseudomonadati</taxon>
        <taxon>Bacteroidota</taxon>
        <taxon>Flavobacteriia</taxon>
        <taxon>Flavobacteriales</taxon>
        <taxon>Weeksellaceae</taxon>
        <taxon>Bergeyella</taxon>
    </lineage>
</organism>
<evidence type="ECO:0000256" key="3">
    <source>
        <dbReference type="ARBA" id="ARBA00023026"/>
    </source>
</evidence>
<comment type="subcellular location">
    <subcellularLocation>
        <location evidence="1">Secreted</location>
    </subcellularLocation>
</comment>
<evidence type="ECO:0000313" key="6">
    <source>
        <dbReference type="Proteomes" id="UP000464318"/>
    </source>
</evidence>
<protein>
    <submittedName>
        <fullName evidence="5">Uncharacterized protein</fullName>
    </submittedName>
</protein>
<evidence type="ECO:0000256" key="4">
    <source>
        <dbReference type="SAM" id="MobiDB-lite"/>
    </source>
</evidence>
<dbReference type="PANTHER" id="PTHR32305:SF15">
    <property type="entry name" value="PROTEIN RHSA-RELATED"/>
    <property type="match status" value="1"/>
</dbReference>
<accession>A0A6P1QUR0</accession>
<dbReference type="EMBL" id="CP029149">
    <property type="protein sequence ID" value="QHN65445.1"/>
    <property type="molecule type" value="Genomic_DNA"/>
</dbReference>
<evidence type="ECO:0000313" key="5">
    <source>
        <dbReference type="EMBL" id="QHN65445.1"/>
    </source>
</evidence>
<name>A0A6P1QUR0_9FLAO</name>
<keyword evidence="3" id="KW-0843">Virulence</keyword>
<dbReference type="GO" id="GO:0005737">
    <property type="term" value="C:cytoplasm"/>
    <property type="evidence" value="ECO:0007669"/>
    <property type="project" value="InterPro"/>
</dbReference>
<feature type="region of interest" description="Disordered" evidence="4">
    <location>
        <begin position="2668"/>
        <end position="2700"/>
    </location>
</feature>